<dbReference type="InterPro" id="IPR013784">
    <property type="entry name" value="Carb-bd-like_fold"/>
</dbReference>
<dbReference type="Gene3D" id="2.60.40.10">
    <property type="entry name" value="Immunoglobulins"/>
    <property type="match status" value="1"/>
</dbReference>
<sequence length="728" mass="75086">MHCWGNNTDRQGNITGQTDVPEDLGPVSQVSAGGDHTCALTAGGVLHCWGDNRSGQTEVPGDLGTVSQVSAGGVHTCAITAGGALRCWGDNSSGQATIPRNPLTIQTATIHGRVTDAAGAGIAGVTLAARGQTTTTDATGSYTLTNVPQGAVTLVALPVQRFAPPQHAFVLTSDVQGKDFVLASELGALAGQVRDETGAALRGVRVVAQLRLAGDEERWLTMASALSDAEGRYSFSRLPVGSYRVSFFDPATHRSQFYNRRASAAQADLVAVAKDATTNNIDALFQRPLASRALITGNGASVSTNPSTGQVAVGMANPQRRDLQVELPLSCADGTTPMTATVTLGSASFPMSEAPTGSGIFSTTIPAAQVATGALALSYRCAAESLSELLGRVVLYDPSGFVRDATTNQPIAGAVVQLFQVPSYAPKSGPLDTAPLTCETPDTLGNRTWDDLPPADEALGVVAMPDPNLIDPQVNPQITGADGYYGWDVALGCWYVTVEAPGYERRVSAMAGVPPEVLDLHMHLTPIAGATIPTLNFSQADYAVAHGSSSVTVEVQLSAATSGPVTVQYRSSGADGVAALGNLSFAAGETRQQISIPLNTSQLASAEISFTLSLSNPVGARLGEQASSTITLAASNYRISGRITTNAGNGLAGVSVTDGTRTATSGADGSYTLEGVPTGSYTLTPTLDGYHFSPASRSVSVTGNLSDQDFRGTSVSEPARVFLPLVQR</sequence>
<evidence type="ECO:0000256" key="2">
    <source>
        <dbReference type="ARBA" id="ARBA00022737"/>
    </source>
</evidence>
<dbReference type="Pfam" id="PF03160">
    <property type="entry name" value="Calx-beta"/>
    <property type="match status" value="1"/>
</dbReference>
<dbReference type="SUPFAM" id="SSF141072">
    <property type="entry name" value="CalX-like"/>
    <property type="match status" value="1"/>
</dbReference>
<keyword evidence="2" id="KW-0677">Repeat</keyword>
<proteinExistence type="predicted"/>
<dbReference type="InterPro" id="IPR051553">
    <property type="entry name" value="Ran_GTPase-activating"/>
</dbReference>
<name>A0A2A6RNN5_9CHLR</name>
<feature type="domain" description="Calx-beta" evidence="5">
    <location>
        <begin position="533"/>
        <end position="628"/>
    </location>
</feature>
<dbReference type="GO" id="GO:0005085">
    <property type="term" value="F:guanyl-nucleotide exchange factor activity"/>
    <property type="evidence" value="ECO:0007669"/>
    <property type="project" value="TreeGrafter"/>
</dbReference>
<dbReference type="InterPro" id="IPR000408">
    <property type="entry name" value="Reg_chr_condens"/>
</dbReference>
<evidence type="ECO:0000313" key="7">
    <source>
        <dbReference type="Proteomes" id="UP000220527"/>
    </source>
</evidence>
<dbReference type="Proteomes" id="UP000220527">
    <property type="component" value="Unassembled WGS sequence"/>
</dbReference>
<accession>A0A2A6RNN5</accession>
<gene>
    <name evidence="6" type="ORF">CJ255_03020</name>
</gene>
<dbReference type="EMBL" id="NQWI01000008">
    <property type="protein sequence ID" value="PDW04501.1"/>
    <property type="molecule type" value="Genomic_DNA"/>
</dbReference>
<evidence type="ECO:0000256" key="3">
    <source>
        <dbReference type="ARBA" id="ARBA00022837"/>
    </source>
</evidence>
<reference evidence="7" key="1">
    <citation type="submission" date="2017-08" db="EMBL/GenBank/DDBJ databases">
        <authorList>
            <person name="Grouzdev D.S."/>
            <person name="Gaisin V.A."/>
            <person name="Rysina M.S."/>
            <person name="Gorlenko V.M."/>
        </authorList>
    </citation>
    <scope>NUCLEOTIDE SEQUENCE [LARGE SCALE GENOMIC DNA]</scope>
    <source>
        <strain evidence="7">Kir15-3F</strain>
    </source>
</reference>
<dbReference type="SUPFAM" id="SSF49464">
    <property type="entry name" value="Carboxypeptidase regulatory domain-like"/>
    <property type="match status" value="1"/>
</dbReference>
<feature type="region of interest" description="Disordered" evidence="4">
    <location>
        <begin position="1"/>
        <end position="22"/>
    </location>
</feature>
<dbReference type="Pfam" id="PF13620">
    <property type="entry name" value="CarboxypepD_reg"/>
    <property type="match status" value="3"/>
</dbReference>
<organism evidence="6 7">
    <name type="scientific">Candidatus Viridilinea mediisalina</name>
    <dbReference type="NCBI Taxonomy" id="2024553"/>
    <lineage>
        <taxon>Bacteria</taxon>
        <taxon>Bacillati</taxon>
        <taxon>Chloroflexota</taxon>
        <taxon>Chloroflexia</taxon>
        <taxon>Chloroflexales</taxon>
        <taxon>Chloroflexineae</taxon>
        <taxon>Oscillochloridaceae</taxon>
        <taxon>Candidatus Viridilinea</taxon>
    </lineage>
</organism>
<dbReference type="GO" id="GO:0016020">
    <property type="term" value="C:membrane"/>
    <property type="evidence" value="ECO:0007669"/>
    <property type="project" value="InterPro"/>
</dbReference>
<dbReference type="GO" id="GO:0005737">
    <property type="term" value="C:cytoplasm"/>
    <property type="evidence" value="ECO:0007669"/>
    <property type="project" value="TreeGrafter"/>
</dbReference>
<evidence type="ECO:0000313" key="6">
    <source>
        <dbReference type="EMBL" id="PDW04501.1"/>
    </source>
</evidence>
<dbReference type="PROSITE" id="PS50012">
    <property type="entry name" value="RCC1_3"/>
    <property type="match status" value="2"/>
</dbReference>
<keyword evidence="1" id="KW-0732">Signal</keyword>
<comment type="caution">
    <text evidence="6">The sequence shown here is derived from an EMBL/GenBank/DDBJ whole genome shotgun (WGS) entry which is preliminary data.</text>
</comment>
<dbReference type="GO" id="GO:0030246">
    <property type="term" value="F:carbohydrate binding"/>
    <property type="evidence" value="ECO:0007669"/>
    <property type="project" value="InterPro"/>
</dbReference>
<dbReference type="GO" id="GO:0007154">
    <property type="term" value="P:cell communication"/>
    <property type="evidence" value="ECO:0007669"/>
    <property type="project" value="InterPro"/>
</dbReference>
<dbReference type="Gene3D" id="2.130.10.30">
    <property type="entry name" value="Regulator of chromosome condensation 1/beta-lactamase-inhibitor protein II"/>
    <property type="match status" value="1"/>
</dbReference>
<feature type="compositionally biased region" description="Polar residues" evidence="4">
    <location>
        <begin position="1"/>
        <end position="18"/>
    </location>
</feature>
<dbReference type="InterPro" id="IPR003644">
    <property type="entry name" value="Calx_beta"/>
</dbReference>
<dbReference type="AlphaFoldDB" id="A0A2A6RNN5"/>
<evidence type="ECO:0000259" key="5">
    <source>
        <dbReference type="Pfam" id="PF03160"/>
    </source>
</evidence>
<dbReference type="InterPro" id="IPR009091">
    <property type="entry name" value="RCC1/BLIP-II"/>
</dbReference>
<evidence type="ECO:0000256" key="1">
    <source>
        <dbReference type="ARBA" id="ARBA00022729"/>
    </source>
</evidence>
<protein>
    <recommendedName>
        <fullName evidence="5">Calx-beta domain-containing protein</fullName>
    </recommendedName>
</protein>
<dbReference type="InterPro" id="IPR008969">
    <property type="entry name" value="CarboxyPept-like_regulatory"/>
</dbReference>
<dbReference type="PANTHER" id="PTHR45982">
    <property type="entry name" value="REGULATOR OF CHROMOSOME CONDENSATION"/>
    <property type="match status" value="1"/>
</dbReference>
<keyword evidence="7" id="KW-1185">Reference proteome</keyword>
<evidence type="ECO:0000256" key="4">
    <source>
        <dbReference type="SAM" id="MobiDB-lite"/>
    </source>
</evidence>
<keyword evidence="3" id="KW-0106">Calcium</keyword>
<dbReference type="Gene3D" id="2.60.40.1120">
    <property type="entry name" value="Carboxypeptidase-like, regulatory domain"/>
    <property type="match status" value="2"/>
</dbReference>
<dbReference type="OrthoDB" id="1081439at2"/>
<dbReference type="InterPro" id="IPR013783">
    <property type="entry name" value="Ig-like_fold"/>
</dbReference>
<dbReference type="InterPro" id="IPR038081">
    <property type="entry name" value="CalX-like_sf"/>
</dbReference>
<dbReference type="Pfam" id="PF13540">
    <property type="entry name" value="RCC1_2"/>
    <property type="match status" value="2"/>
</dbReference>
<dbReference type="SUPFAM" id="SSF50985">
    <property type="entry name" value="RCC1/BLIP-II"/>
    <property type="match status" value="1"/>
</dbReference>
<dbReference type="SUPFAM" id="SSF49452">
    <property type="entry name" value="Starch-binding domain-like"/>
    <property type="match status" value="2"/>
</dbReference>
<dbReference type="Gene3D" id="2.60.40.2030">
    <property type="match status" value="1"/>
</dbReference>
<dbReference type="PANTHER" id="PTHR45982:SF1">
    <property type="entry name" value="REGULATOR OF CHROMOSOME CONDENSATION"/>
    <property type="match status" value="1"/>
</dbReference>